<dbReference type="AlphaFoldDB" id="A0A8H8U2U5"/>
<dbReference type="OrthoDB" id="10266696at2759"/>
<evidence type="ECO:0000259" key="4">
    <source>
        <dbReference type="PROSITE" id="PS50115"/>
    </source>
</evidence>
<dbReference type="InterPro" id="IPR038508">
    <property type="entry name" value="ArfGAP_dom_sf"/>
</dbReference>
<feature type="region of interest" description="Disordered" evidence="2">
    <location>
        <begin position="631"/>
        <end position="686"/>
    </location>
</feature>
<name>A0A8H8U2U5_9HELO</name>
<feature type="region of interest" description="Disordered" evidence="2">
    <location>
        <begin position="501"/>
        <end position="554"/>
    </location>
</feature>
<dbReference type="FunFam" id="1.10.220.150:FF:000026">
    <property type="entry name" value="GTPase activating protein for Arf, putative"/>
    <property type="match status" value="1"/>
</dbReference>
<dbReference type="PROSITE" id="PS50115">
    <property type="entry name" value="ARFGAP"/>
    <property type="match status" value="1"/>
</dbReference>
<dbReference type="CDD" id="cd08204">
    <property type="entry name" value="ArfGap"/>
    <property type="match status" value="1"/>
</dbReference>
<keyword evidence="1" id="KW-0862">Zinc</keyword>
<dbReference type="FunFam" id="1.10.8.10:FF:000081">
    <property type="entry name" value="GTPase activating protein for Arf"/>
    <property type="match status" value="1"/>
</dbReference>
<dbReference type="Proteomes" id="UP000431533">
    <property type="component" value="Unassembled WGS sequence"/>
</dbReference>
<feature type="domain" description="UBA" evidence="3">
    <location>
        <begin position="216"/>
        <end position="260"/>
    </location>
</feature>
<feature type="compositionally biased region" description="Basic and acidic residues" evidence="2">
    <location>
        <begin position="172"/>
        <end position="182"/>
    </location>
</feature>
<evidence type="ECO:0000256" key="1">
    <source>
        <dbReference type="PROSITE-ProRule" id="PRU00288"/>
    </source>
</evidence>
<dbReference type="SUPFAM" id="SSF46934">
    <property type="entry name" value="UBA-like"/>
    <property type="match status" value="1"/>
</dbReference>
<dbReference type="InterPro" id="IPR009060">
    <property type="entry name" value="UBA-like_sf"/>
</dbReference>
<evidence type="ECO:0000256" key="2">
    <source>
        <dbReference type="SAM" id="MobiDB-lite"/>
    </source>
</evidence>
<feature type="domain" description="Arf-GAP" evidence="4">
    <location>
        <begin position="16"/>
        <end position="138"/>
    </location>
</feature>
<accession>A0A8H8U2U5</accession>
<dbReference type="GO" id="GO:0008270">
    <property type="term" value="F:zinc ion binding"/>
    <property type="evidence" value="ECO:0007669"/>
    <property type="project" value="UniProtKB-KW"/>
</dbReference>
<keyword evidence="6" id="KW-1185">Reference proteome</keyword>
<dbReference type="SUPFAM" id="SSF57863">
    <property type="entry name" value="ArfGap/RecO-like zinc finger"/>
    <property type="match status" value="1"/>
</dbReference>
<keyword evidence="1" id="KW-0479">Metal-binding</keyword>
<feature type="region of interest" description="Disordered" evidence="2">
    <location>
        <begin position="127"/>
        <end position="202"/>
    </location>
</feature>
<dbReference type="SMART" id="SM00105">
    <property type="entry name" value="ArfGap"/>
    <property type="match status" value="1"/>
</dbReference>
<feature type="region of interest" description="Disordered" evidence="2">
    <location>
        <begin position="261"/>
        <end position="357"/>
    </location>
</feature>
<dbReference type="EMBL" id="QGMH01000016">
    <property type="protein sequence ID" value="TVY29636.1"/>
    <property type="molecule type" value="Genomic_DNA"/>
</dbReference>
<feature type="region of interest" description="Disordered" evidence="2">
    <location>
        <begin position="371"/>
        <end position="404"/>
    </location>
</feature>
<dbReference type="Pfam" id="PF01412">
    <property type="entry name" value="ArfGap"/>
    <property type="match status" value="1"/>
</dbReference>
<dbReference type="GO" id="GO:0005096">
    <property type="term" value="F:GTPase activator activity"/>
    <property type="evidence" value="ECO:0007669"/>
    <property type="project" value="InterPro"/>
</dbReference>
<feature type="compositionally biased region" description="Low complexity" evidence="2">
    <location>
        <begin position="276"/>
        <end position="293"/>
    </location>
</feature>
<reference evidence="5 6" key="1">
    <citation type="submission" date="2018-05" db="EMBL/GenBank/DDBJ databases">
        <title>Genome sequencing and assembly of the regulated plant pathogen Lachnellula willkommii and related sister species for the development of diagnostic species identification markers.</title>
        <authorList>
            <person name="Giroux E."/>
            <person name="Bilodeau G."/>
        </authorList>
    </citation>
    <scope>NUCLEOTIDE SEQUENCE [LARGE SCALE GENOMIC DNA]</scope>
    <source>
        <strain evidence="5 6">CBS 185.66</strain>
    </source>
</reference>
<proteinExistence type="predicted"/>
<feature type="compositionally biased region" description="Polar residues" evidence="2">
    <location>
        <begin position="161"/>
        <end position="170"/>
    </location>
</feature>
<dbReference type="GeneID" id="41981211"/>
<dbReference type="PANTHER" id="PTHR45705">
    <property type="entry name" value="FI20236P1"/>
    <property type="match status" value="1"/>
</dbReference>
<feature type="compositionally biased region" description="Low complexity" evidence="2">
    <location>
        <begin position="390"/>
        <end position="403"/>
    </location>
</feature>
<dbReference type="InterPro" id="IPR015940">
    <property type="entry name" value="UBA"/>
</dbReference>
<evidence type="ECO:0000259" key="3">
    <source>
        <dbReference type="PROSITE" id="PS50030"/>
    </source>
</evidence>
<dbReference type="PRINTS" id="PR00405">
    <property type="entry name" value="REVINTRACTNG"/>
</dbReference>
<evidence type="ECO:0000313" key="6">
    <source>
        <dbReference type="Proteomes" id="UP000431533"/>
    </source>
</evidence>
<dbReference type="Gene3D" id="1.10.8.10">
    <property type="entry name" value="DNA helicase RuvA subunit, C-terminal domain"/>
    <property type="match status" value="1"/>
</dbReference>
<dbReference type="RefSeq" id="XP_031008423.1">
    <property type="nucleotide sequence ID" value="XM_031146000.1"/>
</dbReference>
<dbReference type="PROSITE" id="PS50030">
    <property type="entry name" value="UBA"/>
    <property type="match status" value="1"/>
</dbReference>
<feature type="compositionally biased region" description="Low complexity" evidence="2">
    <location>
        <begin position="503"/>
        <end position="542"/>
    </location>
</feature>
<protein>
    <submittedName>
        <fullName evidence="5">UBA domain-containing protein</fullName>
    </submittedName>
</protein>
<evidence type="ECO:0000313" key="5">
    <source>
        <dbReference type="EMBL" id="TVY29636.1"/>
    </source>
</evidence>
<dbReference type="InterPro" id="IPR037278">
    <property type="entry name" value="ARFGAP/RecO"/>
</dbReference>
<dbReference type="GO" id="GO:0005737">
    <property type="term" value="C:cytoplasm"/>
    <property type="evidence" value="ECO:0007669"/>
    <property type="project" value="TreeGrafter"/>
</dbReference>
<sequence length="686" mass="76523">MSGGALSKRQQARNERTLQDLIKSVPGNNVCADCQARNPGWASWSLGVFLCMRCAALHRKLGTHITKVKSLSMDSWSNEQVDNMKKVGNTVSNRIYNPQNTRPPIPFDVDEADSAMERFIRQKYQDRAVKAPARHNTGSTNSDDQPPPLPPKEGRRFGFRSASSIFPLSSKSKRETAARQEFEASQQDDFNAFDERSPSHRMNKQSRIFGNNVGATYDDDLDMKMAKLRDMGFMDEKRNIAVLKGLSGNLEKSIETLARLGEGNGVPRMPPKPNLTTNTSGPSSRSRTPLSPTAGLTIDRTPHKEATRQTSNPFDMLDSPPPIAPPQSSQSTGSLPPPPNQNPYQQTSNPFGLMPSQSQVGLNQAFQSMAVSSPQPPLFPNHTGGLPGPQQQSNQQQMYQQSMTPPVPSIPQQYYPPIYENVQQQPQQPQQVEQSINYNPFMQQQQQQQTQIQTQQVSPINTNFQSNPFMQQMQPQGQNLYQSPIEQQSPQQYRSPAAFHSYQNQPQPQSNPFLQNSQPQQSYDYQQQNQQQNQFQQAPRQQTFPPMAQQTSRADSRTILDLYNQPQVAPTPQQPQQTQQDQIQAQNMAMPSTVAYQQQQQPPPQPRSISNPLATQMAGNRNPFMSNGGGVHSPAGDSVGNMNPFPQVPNGARHASQESVNIDAGGWQNGRHSPDAWGTISARYPR</sequence>
<dbReference type="Gene3D" id="1.10.220.150">
    <property type="entry name" value="Arf GTPase activating protein"/>
    <property type="match status" value="1"/>
</dbReference>
<dbReference type="InterPro" id="IPR001164">
    <property type="entry name" value="ArfGAP_dom"/>
</dbReference>
<comment type="caution">
    <text evidence="5">The sequence shown here is derived from an EMBL/GenBank/DDBJ whole genome shotgun (WGS) entry which is preliminary data.</text>
</comment>
<organism evidence="5 6">
    <name type="scientific">Lachnellula hyalina</name>
    <dbReference type="NCBI Taxonomy" id="1316788"/>
    <lineage>
        <taxon>Eukaryota</taxon>
        <taxon>Fungi</taxon>
        <taxon>Dikarya</taxon>
        <taxon>Ascomycota</taxon>
        <taxon>Pezizomycotina</taxon>
        <taxon>Leotiomycetes</taxon>
        <taxon>Helotiales</taxon>
        <taxon>Lachnaceae</taxon>
        <taxon>Lachnellula</taxon>
    </lineage>
</organism>
<dbReference type="InterPro" id="IPR051718">
    <property type="entry name" value="ARF_GTPase-activating"/>
</dbReference>
<gene>
    <name evidence="5" type="primary">ucp3</name>
    <name evidence="5" type="ORF">LHYA1_G001013</name>
</gene>
<keyword evidence="1" id="KW-0863">Zinc-finger</keyword>
<dbReference type="PANTHER" id="PTHR45705:SF7">
    <property type="entry name" value="ACTIVATING PROTEIN FOR ARF, PUTATIVE (AFU_ORTHOLOGUE AFUA_4G09120)-RELATED"/>
    <property type="match status" value="1"/>
</dbReference>